<name>A0ABD0UYV7_DENTH</name>
<proteinExistence type="predicted"/>
<protein>
    <recommendedName>
        <fullName evidence="1">DYW domain-containing protein</fullName>
    </recommendedName>
</protein>
<dbReference type="Proteomes" id="UP001552299">
    <property type="component" value="Unassembled WGS sequence"/>
</dbReference>
<dbReference type="EMBL" id="JANQDX010000012">
    <property type="protein sequence ID" value="KAL0915627.1"/>
    <property type="molecule type" value="Genomic_DNA"/>
</dbReference>
<dbReference type="AlphaFoldDB" id="A0ABD0UYV7"/>
<organism evidence="2 3">
    <name type="scientific">Dendrobium thyrsiflorum</name>
    <name type="common">Pinecone-like raceme dendrobium</name>
    <name type="synonym">Orchid</name>
    <dbReference type="NCBI Taxonomy" id="117978"/>
    <lineage>
        <taxon>Eukaryota</taxon>
        <taxon>Viridiplantae</taxon>
        <taxon>Streptophyta</taxon>
        <taxon>Embryophyta</taxon>
        <taxon>Tracheophyta</taxon>
        <taxon>Spermatophyta</taxon>
        <taxon>Magnoliopsida</taxon>
        <taxon>Liliopsida</taxon>
        <taxon>Asparagales</taxon>
        <taxon>Orchidaceae</taxon>
        <taxon>Epidendroideae</taxon>
        <taxon>Malaxideae</taxon>
        <taxon>Dendrobiinae</taxon>
        <taxon>Dendrobium</taxon>
    </lineage>
</organism>
<reference evidence="2 3" key="1">
    <citation type="journal article" date="2024" name="Plant Biotechnol. J.">
        <title>Dendrobium thyrsiflorum genome and its molecular insights into genes involved in important horticultural traits.</title>
        <authorList>
            <person name="Chen B."/>
            <person name="Wang J.Y."/>
            <person name="Zheng P.J."/>
            <person name="Li K.L."/>
            <person name="Liang Y.M."/>
            <person name="Chen X.F."/>
            <person name="Zhang C."/>
            <person name="Zhao X."/>
            <person name="He X."/>
            <person name="Zhang G.Q."/>
            <person name="Liu Z.J."/>
            <person name="Xu Q."/>
        </authorList>
    </citation>
    <scope>NUCLEOTIDE SEQUENCE [LARGE SCALE GENOMIC DNA]</scope>
    <source>
        <strain evidence="2">GZMU011</strain>
    </source>
</reference>
<dbReference type="Pfam" id="PF14432">
    <property type="entry name" value="DYW_deaminase"/>
    <property type="match status" value="1"/>
</dbReference>
<gene>
    <name evidence="2" type="ORF">M5K25_016059</name>
</gene>
<accession>A0ABD0UYV7</accession>
<dbReference type="InterPro" id="IPR032867">
    <property type="entry name" value="DYW_dom"/>
</dbReference>
<evidence type="ECO:0000313" key="2">
    <source>
        <dbReference type="EMBL" id="KAL0915627.1"/>
    </source>
</evidence>
<sequence>MTEFVLHDVDEDQKKEIISCHSEKLAVSFVLLRKNGQAGAIRVFKNLRVCGDCHNWMKVASLHEGKEIILRDSRRFHSFKDGKCSCGDYW</sequence>
<feature type="domain" description="DYW" evidence="1">
    <location>
        <begin position="2"/>
        <end position="90"/>
    </location>
</feature>
<evidence type="ECO:0000259" key="1">
    <source>
        <dbReference type="Pfam" id="PF14432"/>
    </source>
</evidence>
<evidence type="ECO:0000313" key="3">
    <source>
        <dbReference type="Proteomes" id="UP001552299"/>
    </source>
</evidence>
<keyword evidence="3" id="KW-1185">Reference proteome</keyword>
<comment type="caution">
    <text evidence="2">The sequence shown here is derived from an EMBL/GenBank/DDBJ whole genome shotgun (WGS) entry which is preliminary data.</text>
</comment>